<evidence type="ECO:0008006" key="3">
    <source>
        <dbReference type="Google" id="ProtNLM"/>
    </source>
</evidence>
<dbReference type="RefSeq" id="WP_200502809.1">
    <property type="nucleotide sequence ID" value="NZ_JAEDAJ010000006.1"/>
</dbReference>
<reference evidence="1 2" key="1">
    <citation type="submission" date="2020-12" db="EMBL/GenBank/DDBJ databases">
        <title>Brachybacterium sp. MASK1Z-5, whole genome shotgun sequence.</title>
        <authorList>
            <person name="Tuo L."/>
        </authorList>
    </citation>
    <scope>NUCLEOTIDE SEQUENCE [LARGE SCALE GENOMIC DNA]</scope>
    <source>
        <strain evidence="1 2">MASK1Z-5</strain>
    </source>
</reference>
<proteinExistence type="predicted"/>
<sequence>MIDVDIARRLRDLGLLWEPAEGDRFTIDVPDLREQTFMLSSMVVEPGRGRRGEPLFTFNGTTEWALDSIEEDEAVWIPREDQLREALGEHFAQLRCERSVSGDLVHVVTLSGPEESREIRARKVEDAYAGALLVQLEERSHGMS</sequence>
<protein>
    <recommendedName>
        <fullName evidence="3">Pilus assembly protein CpaE</fullName>
    </recommendedName>
</protein>
<keyword evidence="2" id="KW-1185">Reference proteome</keyword>
<name>A0ABS1BBJ9_9MICO</name>
<gene>
    <name evidence="1" type="ORF">I8D64_11275</name>
</gene>
<evidence type="ECO:0000313" key="2">
    <source>
        <dbReference type="Proteomes" id="UP000612352"/>
    </source>
</evidence>
<accession>A0ABS1BBJ9</accession>
<evidence type="ECO:0000313" key="1">
    <source>
        <dbReference type="EMBL" id="MBK0331979.1"/>
    </source>
</evidence>
<dbReference type="Proteomes" id="UP000612352">
    <property type="component" value="Unassembled WGS sequence"/>
</dbReference>
<dbReference type="EMBL" id="JAEDAJ010000006">
    <property type="protein sequence ID" value="MBK0331979.1"/>
    <property type="molecule type" value="Genomic_DNA"/>
</dbReference>
<organism evidence="1 2">
    <name type="scientific">Brachybacterium halotolerans</name>
    <dbReference type="NCBI Taxonomy" id="2795215"/>
    <lineage>
        <taxon>Bacteria</taxon>
        <taxon>Bacillati</taxon>
        <taxon>Actinomycetota</taxon>
        <taxon>Actinomycetes</taxon>
        <taxon>Micrococcales</taxon>
        <taxon>Dermabacteraceae</taxon>
        <taxon>Brachybacterium</taxon>
    </lineage>
</organism>
<comment type="caution">
    <text evidence="1">The sequence shown here is derived from an EMBL/GenBank/DDBJ whole genome shotgun (WGS) entry which is preliminary data.</text>
</comment>